<reference evidence="2 3" key="1">
    <citation type="submission" date="2024-07" db="EMBL/GenBank/DDBJ databases">
        <authorList>
            <person name="Lee S."/>
            <person name="Kang M."/>
        </authorList>
    </citation>
    <scope>NUCLEOTIDE SEQUENCE [LARGE SCALE GENOMIC DNA]</scope>
    <source>
        <strain evidence="2 3">DS6</strain>
    </source>
</reference>
<dbReference type="RefSeq" id="WP_367991082.1">
    <property type="nucleotide sequence ID" value="NZ_JBFPJR010000003.1"/>
</dbReference>
<protein>
    <submittedName>
        <fullName evidence="2">Uncharacterized protein</fullName>
    </submittedName>
</protein>
<proteinExistence type="predicted"/>
<dbReference type="Proteomes" id="UP001556631">
    <property type="component" value="Unassembled WGS sequence"/>
</dbReference>
<name>A0ABV3STY9_9ACTN</name>
<keyword evidence="3" id="KW-1185">Reference proteome</keyword>
<evidence type="ECO:0000313" key="2">
    <source>
        <dbReference type="EMBL" id="MEX0426410.1"/>
    </source>
</evidence>
<feature type="region of interest" description="Disordered" evidence="1">
    <location>
        <begin position="84"/>
        <end position="103"/>
    </location>
</feature>
<comment type="caution">
    <text evidence="2">The sequence shown here is derived from an EMBL/GenBank/DDBJ whole genome shotgun (WGS) entry which is preliminary data.</text>
</comment>
<sequence length="144" mass="15201">MHEPRRTSYTRRTTLGLLGVALAGTAGCSVDSTVDSLRPSPLPTPQAPTNPDLALVSEVRAAIATADRQAPADFTRRHDAQLASFPPSRHAAHRAGSGSWQSRQQDLVATLTDAAVRAEDPDLVRALASMAAAQRQLLASRGLA</sequence>
<dbReference type="PROSITE" id="PS51257">
    <property type="entry name" value="PROKAR_LIPOPROTEIN"/>
    <property type="match status" value="1"/>
</dbReference>
<evidence type="ECO:0000313" key="3">
    <source>
        <dbReference type="Proteomes" id="UP001556631"/>
    </source>
</evidence>
<evidence type="ECO:0000256" key="1">
    <source>
        <dbReference type="SAM" id="MobiDB-lite"/>
    </source>
</evidence>
<accession>A0ABV3STY9</accession>
<dbReference type="EMBL" id="JBFPJR010000003">
    <property type="protein sequence ID" value="MEX0426410.1"/>
    <property type="molecule type" value="Genomic_DNA"/>
</dbReference>
<organism evidence="2 3">
    <name type="scientific">Nocardioides eburneus</name>
    <dbReference type="NCBI Taxonomy" id="3231482"/>
    <lineage>
        <taxon>Bacteria</taxon>
        <taxon>Bacillati</taxon>
        <taxon>Actinomycetota</taxon>
        <taxon>Actinomycetes</taxon>
        <taxon>Propionibacteriales</taxon>
        <taxon>Nocardioidaceae</taxon>
        <taxon>Nocardioides</taxon>
    </lineage>
</organism>
<gene>
    <name evidence="2" type="ORF">AB3X52_02175</name>
</gene>